<keyword evidence="3" id="KW-1185">Reference proteome</keyword>
<dbReference type="VEuPathDB" id="TrichDB:TVAG_462740"/>
<dbReference type="GO" id="GO:0016477">
    <property type="term" value="P:cell migration"/>
    <property type="evidence" value="ECO:0000318"/>
    <property type="project" value="GO_Central"/>
</dbReference>
<gene>
    <name evidence="2" type="ORF">TVAG_462740</name>
</gene>
<dbReference type="Gene3D" id="3.80.10.10">
    <property type="entry name" value="Ribonuclease Inhibitor"/>
    <property type="match status" value="1"/>
</dbReference>
<evidence type="ECO:0000313" key="3">
    <source>
        <dbReference type="Proteomes" id="UP000001542"/>
    </source>
</evidence>
<dbReference type="InterPro" id="IPR032675">
    <property type="entry name" value="LRR_dom_sf"/>
</dbReference>
<dbReference type="VEuPathDB" id="TrichDB:TVAGG3_1012620"/>
<name>A2DLY5_TRIV3</name>
<dbReference type="AlphaFoldDB" id="A2DLY5"/>
<reference evidence="2" key="2">
    <citation type="journal article" date="2007" name="Science">
        <title>Draft genome sequence of the sexually transmitted pathogen Trichomonas vaginalis.</title>
        <authorList>
            <person name="Carlton J.M."/>
            <person name="Hirt R.P."/>
            <person name="Silva J.C."/>
            <person name="Delcher A.L."/>
            <person name="Schatz M."/>
            <person name="Zhao Q."/>
            <person name="Wortman J.R."/>
            <person name="Bidwell S.L."/>
            <person name="Alsmark U.C.M."/>
            <person name="Besteiro S."/>
            <person name="Sicheritz-Ponten T."/>
            <person name="Noel C.J."/>
            <person name="Dacks J.B."/>
            <person name="Foster P.G."/>
            <person name="Simillion C."/>
            <person name="Van de Peer Y."/>
            <person name="Miranda-Saavedra D."/>
            <person name="Barton G.J."/>
            <person name="Westrop G.D."/>
            <person name="Mueller S."/>
            <person name="Dessi D."/>
            <person name="Fiori P.L."/>
            <person name="Ren Q."/>
            <person name="Paulsen I."/>
            <person name="Zhang H."/>
            <person name="Bastida-Corcuera F.D."/>
            <person name="Simoes-Barbosa A."/>
            <person name="Brown M.T."/>
            <person name="Hayes R.D."/>
            <person name="Mukherjee M."/>
            <person name="Okumura C.Y."/>
            <person name="Schneider R."/>
            <person name="Smith A.J."/>
            <person name="Vanacova S."/>
            <person name="Villalvazo M."/>
            <person name="Haas B.J."/>
            <person name="Pertea M."/>
            <person name="Feldblyum T.V."/>
            <person name="Utterback T.R."/>
            <person name="Shu C.L."/>
            <person name="Osoegawa K."/>
            <person name="de Jong P.J."/>
            <person name="Hrdy I."/>
            <person name="Horvathova L."/>
            <person name="Zubacova Z."/>
            <person name="Dolezal P."/>
            <person name="Malik S.B."/>
            <person name="Logsdon J.M. Jr."/>
            <person name="Henze K."/>
            <person name="Gupta A."/>
            <person name="Wang C.C."/>
            <person name="Dunne R.L."/>
            <person name="Upcroft J.A."/>
            <person name="Upcroft P."/>
            <person name="White O."/>
            <person name="Salzberg S.L."/>
            <person name="Tang P."/>
            <person name="Chiu C.-H."/>
            <person name="Lee Y.-S."/>
            <person name="Embley T.M."/>
            <person name="Coombs G.H."/>
            <person name="Mottram J.C."/>
            <person name="Tachezy J."/>
            <person name="Fraser-Liggett C.M."/>
            <person name="Johnson P.J."/>
        </authorList>
    </citation>
    <scope>NUCLEOTIDE SEQUENCE [LARGE SCALE GENOMIC DNA]</scope>
    <source>
        <strain evidence="2">G3</strain>
    </source>
</reference>
<dbReference type="InParanoid" id="A2DLY5"/>
<evidence type="ECO:0008006" key="4">
    <source>
        <dbReference type="Google" id="ProtNLM"/>
    </source>
</evidence>
<proteinExistence type="predicted"/>
<protein>
    <recommendedName>
        <fullName evidence="4">Leucine Rich Repeat family protein</fullName>
    </recommendedName>
</protein>
<reference evidence="2" key="1">
    <citation type="submission" date="2006-10" db="EMBL/GenBank/DDBJ databases">
        <authorList>
            <person name="Amadeo P."/>
            <person name="Zhao Q."/>
            <person name="Wortman J."/>
            <person name="Fraser-Liggett C."/>
            <person name="Carlton J."/>
        </authorList>
    </citation>
    <scope>NUCLEOTIDE SEQUENCE</scope>
    <source>
        <strain evidence="2">G3</strain>
    </source>
</reference>
<dbReference type="Proteomes" id="UP000001542">
    <property type="component" value="Unassembled WGS sequence"/>
</dbReference>
<dbReference type="SUPFAM" id="SSF52047">
    <property type="entry name" value="RNI-like"/>
    <property type="match status" value="1"/>
</dbReference>
<feature type="region of interest" description="Disordered" evidence="1">
    <location>
        <begin position="637"/>
        <end position="697"/>
    </location>
</feature>
<evidence type="ECO:0000256" key="1">
    <source>
        <dbReference type="SAM" id="MobiDB-lite"/>
    </source>
</evidence>
<dbReference type="EMBL" id="DS113217">
    <property type="protein sequence ID" value="EAY18588.1"/>
    <property type="molecule type" value="Genomic_DNA"/>
</dbReference>
<feature type="compositionally biased region" description="Basic and acidic residues" evidence="1">
    <location>
        <begin position="666"/>
        <end position="676"/>
    </location>
</feature>
<dbReference type="GO" id="GO:0034315">
    <property type="term" value="P:regulation of Arp2/3 complex-mediated actin nucleation"/>
    <property type="evidence" value="ECO:0000318"/>
    <property type="project" value="GO_Central"/>
</dbReference>
<sequence>MINEQAKIEIGGLHDPILRMIYLNYTPVIENNDPKKSKEQLVLISNYQLILFKPKFMRKLSMHASYTYNNLKVLELRKDQIYFEFDKDNYLITLPSPSAIFENVCQSIINILTDDSLPKFIPVQKIKRKPNSIFSRYKFLCFLNEKKPDKKVLSFLNKTKAMQFTFEEIREEVSRDLDIFMEALENLECKRLEFPRFETPQWDKLAKLLAQNQYINQIVLNGPISASMEEVYNVLEKTKTTNVACLTFQDSEATPEFFSLITKFMKLPQITTLSLISFLKDYGDVPAFTDIVYKNRPYEFIDTLEIKYMPRINYKMIHQCFPHLDKIEFSNCKISLANYLDYISTWNDKGVANIKLEGNNADFPIHEALSLPPCIIDIDVSDIYWTSRNLITFLKIIAKYRNSAKNFKVGLNKIKMDTKGWVQFNSELKNIEEPQIRHIFWKGNMISPEIIEFFNRCRLTLLTFGDNFDDDDASVLLFRDYLIRQKYLQTLVYQEQERPFNLKSELIKGIRYNRSINYLSLLNTQFTHEDIQMLGLALLENCNIGQLSINTLQEHSTKTINKFWKIVVGRGTPLKLVGYDIKKSDDPELFELSKSVKDGNPNIIPPDESLRISNDRIEEVIASFHDSDEKLKKIHGSDSDMLEFPDEKPSEFKPDDAINFDDDFDEKSKSEQKDTTSQESQDNSEGSASLTPQTSQEMLLLTYEGSQEFTLDEKESYTPKFETKMQHVPLLDVDATRKMLEEKFNLKNLRRHIKK</sequence>
<dbReference type="KEGG" id="tva:5464101"/>
<dbReference type="GO" id="GO:0030027">
    <property type="term" value="C:lamellipodium"/>
    <property type="evidence" value="ECO:0000318"/>
    <property type="project" value="GO_Central"/>
</dbReference>
<feature type="compositionally biased region" description="Basic and acidic residues" evidence="1">
    <location>
        <begin position="645"/>
        <end position="656"/>
    </location>
</feature>
<dbReference type="RefSeq" id="XP_001579574.1">
    <property type="nucleotide sequence ID" value="XM_001579524.1"/>
</dbReference>
<accession>A2DLY5</accession>
<organism evidence="2 3">
    <name type="scientific">Trichomonas vaginalis (strain ATCC PRA-98 / G3)</name>
    <dbReference type="NCBI Taxonomy" id="412133"/>
    <lineage>
        <taxon>Eukaryota</taxon>
        <taxon>Metamonada</taxon>
        <taxon>Parabasalia</taxon>
        <taxon>Trichomonadida</taxon>
        <taxon>Trichomonadidae</taxon>
        <taxon>Trichomonas</taxon>
    </lineage>
</organism>
<feature type="compositionally biased region" description="Polar residues" evidence="1">
    <location>
        <begin position="677"/>
        <end position="697"/>
    </location>
</feature>
<evidence type="ECO:0000313" key="2">
    <source>
        <dbReference type="EMBL" id="EAY18588.1"/>
    </source>
</evidence>
<dbReference type="SMR" id="A2DLY5"/>
<dbReference type="GO" id="GO:0005886">
    <property type="term" value="C:plasma membrane"/>
    <property type="evidence" value="ECO:0000318"/>
    <property type="project" value="GO_Central"/>
</dbReference>